<protein>
    <submittedName>
        <fullName evidence="1">Uncharacterized protein</fullName>
    </submittedName>
</protein>
<dbReference type="STRING" id="370979.SAMN05443663_106241"/>
<sequence>MSVKIKPITDHESYKVNNHIIFKDGLGNWNCDNDLSLKERQAFNQYESIVIKNPRFKKHAKAIYKG</sequence>
<dbReference type="RefSeq" id="WP_073416941.1">
    <property type="nucleotide sequence ID" value="NZ_FQWC01000006.1"/>
</dbReference>
<dbReference type="OrthoDB" id="1376830at2"/>
<dbReference type="Proteomes" id="UP000184071">
    <property type="component" value="Unassembled WGS sequence"/>
</dbReference>
<proteinExistence type="predicted"/>
<dbReference type="EMBL" id="FQWC01000006">
    <property type="protein sequence ID" value="SHH26682.1"/>
    <property type="molecule type" value="Genomic_DNA"/>
</dbReference>
<organism evidence="1 2">
    <name type="scientific">Flavobacterium defluvii</name>
    <dbReference type="NCBI Taxonomy" id="370979"/>
    <lineage>
        <taxon>Bacteria</taxon>
        <taxon>Pseudomonadati</taxon>
        <taxon>Bacteroidota</taxon>
        <taxon>Flavobacteriia</taxon>
        <taxon>Flavobacteriales</taxon>
        <taxon>Flavobacteriaceae</taxon>
        <taxon>Flavobacterium</taxon>
    </lineage>
</organism>
<name>A0A1M5RJY8_9FLAO</name>
<reference evidence="2" key="1">
    <citation type="submission" date="2016-11" db="EMBL/GenBank/DDBJ databases">
        <authorList>
            <person name="Varghese N."/>
            <person name="Submissions S."/>
        </authorList>
    </citation>
    <scope>NUCLEOTIDE SEQUENCE [LARGE SCALE GENOMIC DNA]</scope>
    <source>
        <strain evidence="2">DSM 17963</strain>
    </source>
</reference>
<evidence type="ECO:0000313" key="2">
    <source>
        <dbReference type="Proteomes" id="UP000184071"/>
    </source>
</evidence>
<keyword evidence="2" id="KW-1185">Reference proteome</keyword>
<evidence type="ECO:0000313" key="1">
    <source>
        <dbReference type="EMBL" id="SHH26682.1"/>
    </source>
</evidence>
<accession>A0A1M5RJY8</accession>
<gene>
    <name evidence="1" type="ORF">SAMN05443663_106241</name>
</gene>
<dbReference type="AlphaFoldDB" id="A0A1M5RJY8"/>